<gene>
    <name evidence="2" type="ORF">ColSpa_11828</name>
</gene>
<dbReference type="SMART" id="SM00220">
    <property type="entry name" value="S_TKc"/>
    <property type="match status" value="1"/>
</dbReference>
<dbReference type="InterPro" id="IPR011009">
    <property type="entry name" value="Kinase-like_dom_sf"/>
</dbReference>
<protein>
    <submittedName>
        <fullName evidence="2">Homeodomain-interacting protein kinase 1</fullName>
    </submittedName>
</protein>
<dbReference type="SUPFAM" id="SSF56112">
    <property type="entry name" value="Protein kinase-like (PK-like)"/>
    <property type="match status" value="1"/>
</dbReference>
<dbReference type="GO" id="GO:0004674">
    <property type="term" value="F:protein serine/threonine kinase activity"/>
    <property type="evidence" value="ECO:0007669"/>
    <property type="project" value="TreeGrafter"/>
</dbReference>
<dbReference type="PANTHER" id="PTHR24359:SF1">
    <property type="entry name" value="INHIBITOR OF NUCLEAR FACTOR KAPPA-B KINASE EPSILON SUBUNIT HOMOLOG 1-RELATED"/>
    <property type="match status" value="1"/>
</dbReference>
<keyword evidence="2" id="KW-0238">DNA-binding</keyword>
<dbReference type="Pfam" id="PF00069">
    <property type="entry name" value="Pkinase"/>
    <property type="match status" value="1"/>
</dbReference>
<dbReference type="Proteomes" id="UP001055115">
    <property type="component" value="Unassembled WGS sequence"/>
</dbReference>
<evidence type="ECO:0000313" key="3">
    <source>
        <dbReference type="Proteomes" id="UP001055115"/>
    </source>
</evidence>
<feature type="domain" description="Protein kinase" evidence="1">
    <location>
        <begin position="171"/>
        <end position="522"/>
    </location>
</feature>
<name>A0AA37URY5_9PEZI</name>
<organism evidence="2 3">
    <name type="scientific">Colletotrichum spaethianum</name>
    <dbReference type="NCBI Taxonomy" id="700344"/>
    <lineage>
        <taxon>Eukaryota</taxon>
        <taxon>Fungi</taxon>
        <taxon>Dikarya</taxon>
        <taxon>Ascomycota</taxon>
        <taxon>Pezizomycotina</taxon>
        <taxon>Sordariomycetes</taxon>
        <taxon>Hypocreomycetidae</taxon>
        <taxon>Glomerellales</taxon>
        <taxon>Glomerellaceae</taxon>
        <taxon>Colletotrichum</taxon>
        <taxon>Colletotrichum spaethianum species complex</taxon>
    </lineage>
</organism>
<dbReference type="Pfam" id="PF07714">
    <property type="entry name" value="PK_Tyr_Ser-Thr"/>
    <property type="match status" value="1"/>
</dbReference>
<proteinExistence type="predicted"/>
<dbReference type="InterPro" id="IPR001245">
    <property type="entry name" value="Ser-Thr/Tyr_kinase_cat_dom"/>
</dbReference>
<keyword evidence="3" id="KW-1185">Reference proteome</keyword>
<dbReference type="PANTHER" id="PTHR24359">
    <property type="entry name" value="SERINE/THREONINE-PROTEIN KINASE SBK1"/>
    <property type="match status" value="1"/>
</dbReference>
<dbReference type="CDD" id="cd00180">
    <property type="entry name" value="PKc"/>
    <property type="match status" value="1"/>
</dbReference>
<dbReference type="Gene3D" id="1.10.510.10">
    <property type="entry name" value="Transferase(Phosphotransferase) domain 1"/>
    <property type="match status" value="2"/>
</dbReference>
<dbReference type="PROSITE" id="PS50011">
    <property type="entry name" value="PROTEIN_KINASE_DOM"/>
    <property type="match status" value="1"/>
</dbReference>
<dbReference type="GeneID" id="73332630"/>
<reference evidence="2 3" key="1">
    <citation type="submission" date="2022-03" db="EMBL/GenBank/DDBJ databases">
        <title>Genome data of Colletotrichum spp.</title>
        <authorList>
            <person name="Utami Y.D."/>
            <person name="Hiruma K."/>
        </authorList>
    </citation>
    <scope>NUCLEOTIDE SEQUENCE [LARGE SCALE GENOMIC DNA]</scope>
    <source>
        <strain evidence="2 3">MAFF 239500</strain>
    </source>
</reference>
<comment type="caution">
    <text evidence="2">The sequence shown here is derived from an EMBL/GenBank/DDBJ whole genome shotgun (WGS) entry which is preliminary data.</text>
</comment>
<dbReference type="RefSeq" id="XP_049133997.1">
    <property type="nucleotide sequence ID" value="XM_049278040.1"/>
</dbReference>
<keyword evidence="2" id="KW-0371">Homeobox</keyword>
<accession>A0AA37URY5</accession>
<evidence type="ECO:0000259" key="1">
    <source>
        <dbReference type="PROSITE" id="PS50011"/>
    </source>
</evidence>
<dbReference type="EMBL" id="BQXU01000051">
    <property type="protein sequence ID" value="GKT51647.1"/>
    <property type="molecule type" value="Genomic_DNA"/>
</dbReference>
<evidence type="ECO:0000313" key="2">
    <source>
        <dbReference type="EMBL" id="GKT51647.1"/>
    </source>
</evidence>
<dbReference type="InterPro" id="IPR000719">
    <property type="entry name" value="Prot_kinase_dom"/>
</dbReference>
<dbReference type="AlphaFoldDB" id="A0AA37URY5"/>
<keyword evidence="2" id="KW-0808">Transferase</keyword>
<sequence>MNQDQNQDLYTKAKNMMRDSAASNGECLFLPESQLCSLVNDRSFTSSLGDNPPPGLIKFVRDEAPRVFLTIWWTFEDSDSSELVSIMTKFQKCRFTDDVLPIDNNAKTCLKRGQDAKHCSHKQALDVFHDDSIWKTRKIDRFCENQWAFIAPVFTKGDAKRRLPASSRLPFLEFRDAGRGAFSDVFKAELLADHQKEFNLKPPPDRDVVPVAVKKFRNDPKANLNAENTWEEEATTVDKLGSIRHKHLIQRMAAFSRHDEYYIMFEWADGGNLEELWLSDHNDEHRKLTRDQIIDVVEQLYGLSGALCELHGTNTRTSTGLNVASQRARNITSNGVRIDNSGATGIPVIAIGDQDASESLPDTENWRHGDLKPQNILKVGASEWLGTLKIADLGLAKHHQFVTYLREGPTNTKFATQHYEAPEVIIASMVPRSRRYDIWSMGCIIFEFVIWLLYGKSALQDFYNEVDNIEDPSIETLYFIVNRRDRSARVSDIASHWMRQILENDPECNKANKTVLGDLLRLVQRRMSGKNGGSQLPL</sequence>
<dbReference type="GO" id="GO:0005524">
    <property type="term" value="F:ATP binding"/>
    <property type="evidence" value="ECO:0007669"/>
    <property type="project" value="InterPro"/>
</dbReference>
<keyword evidence="2" id="KW-0418">Kinase</keyword>
<dbReference type="GO" id="GO:0003677">
    <property type="term" value="F:DNA binding"/>
    <property type="evidence" value="ECO:0007669"/>
    <property type="project" value="UniProtKB-KW"/>
</dbReference>